<gene>
    <name evidence="3" type="ORF">SPI_04692</name>
</gene>
<keyword evidence="1" id="KW-0732">Signal</keyword>
<evidence type="ECO:0000313" key="4">
    <source>
        <dbReference type="Proteomes" id="UP000076874"/>
    </source>
</evidence>
<proteinExistence type="predicted"/>
<sequence>MKLLAALYATGATAAAVLDPRTVPVDDAAAVGYHHSGYHHNNNDNGHATSDNSAPFRIPTVYESAVLARRVLALTSFGTIATVFPGSSPSWTPHHAENRPDGLAGIPVGLPEYLAACEEDDPAHQGDPTLLAIRIATTFKNARAGSNVSLTLEWVPPPPPPPAAPQPAHKMSLRSRIQTWLGMGKGESAKHTKTPPAHAHVGYSAAALPRFALLGYLEPIAAGSSSSLATCFTAAHPDAHAWLPGNKGVHASTWERLVVTQVYWIGGFGDRAYIGWIPADTWRSVTRAEWEQARLPGEAALTAADGPVDGYEL</sequence>
<dbReference type="Proteomes" id="UP000076874">
    <property type="component" value="Unassembled WGS sequence"/>
</dbReference>
<keyword evidence="4" id="KW-1185">Reference proteome</keyword>
<protein>
    <submittedName>
        <fullName evidence="3">FMN-binding split barrel-related protein</fullName>
    </submittedName>
</protein>
<feature type="chain" id="PRO_5011955402" evidence="1">
    <location>
        <begin position="16"/>
        <end position="313"/>
    </location>
</feature>
<reference evidence="3 4" key="1">
    <citation type="journal article" date="2016" name="Genome Biol. Evol.">
        <title>Divergent and convergent evolution of fungal pathogenicity.</title>
        <authorList>
            <person name="Shang Y."/>
            <person name="Xiao G."/>
            <person name="Zheng P."/>
            <person name="Cen K."/>
            <person name="Zhan S."/>
            <person name="Wang C."/>
        </authorList>
    </citation>
    <scope>NUCLEOTIDE SEQUENCE [LARGE SCALE GENOMIC DNA]</scope>
    <source>
        <strain evidence="3 4">RCEF 264</strain>
    </source>
</reference>
<feature type="domain" description="CREG-like beta-barrel" evidence="2">
    <location>
        <begin position="59"/>
        <end position="282"/>
    </location>
</feature>
<comment type="caution">
    <text evidence="3">The sequence shown here is derived from an EMBL/GenBank/DDBJ whole genome shotgun (WGS) entry which is preliminary data.</text>
</comment>
<dbReference type="Pfam" id="PF13883">
    <property type="entry name" value="CREG_beta-barrel"/>
    <property type="match status" value="1"/>
</dbReference>
<dbReference type="PANTHER" id="PTHR37273">
    <property type="entry name" value="CHROMOSOME 8, WHOLE GENOME SHOTGUN SEQUENCE"/>
    <property type="match status" value="1"/>
</dbReference>
<dbReference type="Gene3D" id="2.30.110.10">
    <property type="entry name" value="Electron Transport, Fmn-binding Protein, Chain A"/>
    <property type="match status" value="1"/>
</dbReference>
<dbReference type="SUPFAM" id="SSF50475">
    <property type="entry name" value="FMN-binding split barrel"/>
    <property type="match status" value="1"/>
</dbReference>
<dbReference type="OrthoDB" id="2138282at2759"/>
<dbReference type="InterPro" id="IPR055343">
    <property type="entry name" value="CREG_beta-barrel"/>
</dbReference>
<name>A0A167URM5_9HYPO</name>
<feature type="signal peptide" evidence="1">
    <location>
        <begin position="1"/>
        <end position="15"/>
    </location>
</feature>
<dbReference type="PANTHER" id="PTHR37273:SF1">
    <property type="entry name" value="ADL397C-AP"/>
    <property type="match status" value="1"/>
</dbReference>
<evidence type="ECO:0000313" key="3">
    <source>
        <dbReference type="EMBL" id="OAA61833.1"/>
    </source>
</evidence>
<accession>A0A167URM5</accession>
<dbReference type="STRING" id="1081102.A0A167URM5"/>
<evidence type="ECO:0000259" key="2">
    <source>
        <dbReference type="Pfam" id="PF13883"/>
    </source>
</evidence>
<dbReference type="InterPro" id="IPR012349">
    <property type="entry name" value="Split_barrel_FMN-bd"/>
</dbReference>
<organism evidence="3 4">
    <name type="scientific">Niveomyces insectorum RCEF 264</name>
    <dbReference type="NCBI Taxonomy" id="1081102"/>
    <lineage>
        <taxon>Eukaryota</taxon>
        <taxon>Fungi</taxon>
        <taxon>Dikarya</taxon>
        <taxon>Ascomycota</taxon>
        <taxon>Pezizomycotina</taxon>
        <taxon>Sordariomycetes</taxon>
        <taxon>Hypocreomycetidae</taxon>
        <taxon>Hypocreales</taxon>
        <taxon>Cordycipitaceae</taxon>
        <taxon>Niveomyces</taxon>
    </lineage>
</organism>
<dbReference type="EMBL" id="AZHD01000007">
    <property type="protein sequence ID" value="OAA61833.1"/>
    <property type="molecule type" value="Genomic_DNA"/>
</dbReference>
<dbReference type="AlphaFoldDB" id="A0A167URM5"/>
<evidence type="ECO:0000256" key="1">
    <source>
        <dbReference type="SAM" id="SignalP"/>
    </source>
</evidence>